<feature type="compositionally biased region" description="Basic and acidic residues" evidence="1">
    <location>
        <begin position="34"/>
        <end position="46"/>
    </location>
</feature>
<accession>A0A9P6Q7T9</accession>
<evidence type="ECO:0000313" key="2">
    <source>
        <dbReference type="EMBL" id="KAG0260451.1"/>
    </source>
</evidence>
<dbReference type="OrthoDB" id="2555519at2759"/>
<dbReference type="EMBL" id="JAAAJA010000154">
    <property type="protein sequence ID" value="KAG0260451.1"/>
    <property type="molecule type" value="Genomic_DNA"/>
</dbReference>
<organism evidence="2 3">
    <name type="scientific">Mortierella polycephala</name>
    <dbReference type="NCBI Taxonomy" id="41804"/>
    <lineage>
        <taxon>Eukaryota</taxon>
        <taxon>Fungi</taxon>
        <taxon>Fungi incertae sedis</taxon>
        <taxon>Mucoromycota</taxon>
        <taxon>Mortierellomycotina</taxon>
        <taxon>Mortierellomycetes</taxon>
        <taxon>Mortierellales</taxon>
        <taxon>Mortierellaceae</taxon>
        <taxon>Mortierella</taxon>
    </lineage>
</organism>
<feature type="compositionally biased region" description="Polar residues" evidence="1">
    <location>
        <begin position="1"/>
        <end position="29"/>
    </location>
</feature>
<dbReference type="PANTHER" id="PTHR38701:SF1">
    <property type="entry name" value="UP-REGULATED DURING SEPTATION PROTEIN 1 DOMAIN-CONTAINING PROTEIN"/>
    <property type="match status" value="1"/>
</dbReference>
<gene>
    <name evidence="2" type="ORF">BG011_001887</name>
</gene>
<dbReference type="PANTHER" id="PTHR38701">
    <property type="entry name" value="CHROMOSOME 8, WHOLE GENOME SHOTGUN SEQUENCE"/>
    <property type="match status" value="1"/>
</dbReference>
<evidence type="ECO:0000313" key="3">
    <source>
        <dbReference type="Proteomes" id="UP000726737"/>
    </source>
</evidence>
<proteinExistence type="predicted"/>
<feature type="region of interest" description="Disordered" evidence="1">
    <location>
        <begin position="1"/>
        <end position="46"/>
    </location>
</feature>
<reference evidence="2" key="1">
    <citation type="journal article" date="2020" name="Fungal Divers.">
        <title>Resolving the Mortierellaceae phylogeny through synthesis of multi-gene phylogenetics and phylogenomics.</title>
        <authorList>
            <person name="Vandepol N."/>
            <person name="Liber J."/>
            <person name="Desiro A."/>
            <person name="Na H."/>
            <person name="Kennedy M."/>
            <person name="Barry K."/>
            <person name="Grigoriev I.V."/>
            <person name="Miller A.N."/>
            <person name="O'Donnell K."/>
            <person name="Stajich J.E."/>
            <person name="Bonito G."/>
        </authorList>
    </citation>
    <scope>NUCLEOTIDE SEQUENCE</scope>
    <source>
        <strain evidence="2">KOD948</strain>
    </source>
</reference>
<protein>
    <submittedName>
        <fullName evidence="2">Uncharacterized protein</fullName>
    </submittedName>
</protein>
<dbReference type="AlphaFoldDB" id="A0A9P6Q7T9"/>
<name>A0A9P6Q7T9_9FUNG</name>
<keyword evidence="3" id="KW-1185">Reference proteome</keyword>
<evidence type="ECO:0000256" key="1">
    <source>
        <dbReference type="SAM" id="MobiDB-lite"/>
    </source>
</evidence>
<feature type="region of interest" description="Disordered" evidence="1">
    <location>
        <begin position="191"/>
        <end position="210"/>
    </location>
</feature>
<comment type="caution">
    <text evidence="2">The sequence shown here is derived from an EMBL/GenBank/DDBJ whole genome shotgun (WGS) entry which is preliminary data.</text>
</comment>
<sequence length="233" mass="25528">MPHSSPSGPQQHTSQPTVRTSKPLTTNAAAASKLAEDNRRTEEAARTRRKIADLEISNTSLLQINQALEATIHKQATELQELKLRMISQFGGDLDLLPTDLTTTLQDEDTLSTETTSTTATTTTISTTTTPETAIIIHEMTEAGRQADLTFKRLCSTIEQMLFEAKQALDQSTKPTGVKVLTSFDMYEDDTLDDDVDVGDQSTVLDDDDDDILSVDDDCFSDPVLNPSPAMVY</sequence>
<dbReference type="Proteomes" id="UP000726737">
    <property type="component" value="Unassembled WGS sequence"/>
</dbReference>